<organism evidence="2 3">
    <name type="scientific">Sorangium cellulosum</name>
    <name type="common">Polyangium cellulosum</name>
    <dbReference type="NCBI Taxonomy" id="56"/>
    <lineage>
        <taxon>Bacteria</taxon>
        <taxon>Pseudomonadati</taxon>
        <taxon>Myxococcota</taxon>
        <taxon>Polyangia</taxon>
        <taxon>Polyangiales</taxon>
        <taxon>Polyangiaceae</taxon>
        <taxon>Sorangium</taxon>
    </lineage>
</organism>
<accession>A0A4P2R5U7</accession>
<feature type="region of interest" description="Disordered" evidence="1">
    <location>
        <begin position="28"/>
        <end position="48"/>
    </location>
</feature>
<evidence type="ECO:0000313" key="3">
    <source>
        <dbReference type="Proteomes" id="UP000295497"/>
    </source>
</evidence>
<sequence length="75" mass="8482">MQVPHLEMLGNAPLPERAERAIWEGRTARRREAPSTGRGGHPLSLCRPSLFRTPRRLRAISPSHGSTCTRVTRQR</sequence>
<name>A0A4P2R5U7_SORCE</name>
<gene>
    <name evidence="2" type="ORF">SOCE836_107430</name>
</gene>
<dbReference type="EMBL" id="CP012672">
    <property type="protein sequence ID" value="AUX38499.1"/>
    <property type="molecule type" value="Genomic_DNA"/>
</dbReference>
<proteinExistence type="predicted"/>
<dbReference type="Proteomes" id="UP000295497">
    <property type="component" value="Chromosome"/>
</dbReference>
<dbReference type="AlphaFoldDB" id="A0A4P2R5U7"/>
<evidence type="ECO:0000313" key="2">
    <source>
        <dbReference type="EMBL" id="AUX38499.1"/>
    </source>
</evidence>
<protein>
    <submittedName>
        <fullName evidence="2">Uncharacterized protein</fullName>
    </submittedName>
</protein>
<reference evidence="2 3" key="1">
    <citation type="submission" date="2015-09" db="EMBL/GenBank/DDBJ databases">
        <title>Sorangium comparison.</title>
        <authorList>
            <person name="Zaburannyi N."/>
            <person name="Bunk B."/>
            <person name="Overmann J."/>
            <person name="Mueller R."/>
        </authorList>
    </citation>
    <scope>NUCLEOTIDE SEQUENCE [LARGE SCALE GENOMIC DNA]</scope>
    <source>
        <strain evidence="2 3">So ce836</strain>
    </source>
</reference>
<evidence type="ECO:0000256" key="1">
    <source>
        <dbReference type="SAM" id="MobiDB-lite"/>
    </source>
</evidence>